<protein>
    <recommendedName>
        <fullName evidence="6">RNA polymerase sigma factor</fullName>
    </recommendedName>
</protein>
<dbReference type="PANTHER" id="PTHR43133:SF25">
    <property type="entry name" value="RNA POLYMERASE SIGMA FACTOR RFAY-RELATED"/>
    <property type="match status" value="1"/>
</dbReference>
<dbReference type="GO" id="GO:0003677">
    <property type="term" value="F:DNA binding"/>
    <property type="evidence" value="ECO:0007669"/>
    <property type="project" value="UniProtKB-KW"/>
</dbReference>
<dbReference type="Gene3D" id="1.10.10.10">
    <property type="entry name" value="Winged helix-like DNA-binding domain superfamily/Winged helix DNA-binding domain"/>
    <property type="match status" value="1"/>
</dbReference>
<dbReference type="GO" id="GO:0016987">
    <property type="term" value="F:sigma factor activity"/>
    <property type="evidence" value="ECO:0007669"/>
    <property type="project" value="UniProtKB-KW"/>
</dbReference>
<keyword evidence="5 6" id="KW-0804">Transcription</keyword>
<feature type="compositionally biased region" description="Low complexity" evidence="7">
    <location>
        <begin position="177"/>
        <end position="191"/>
    </location>
</feature>
<dbReference type="NCBIfam" id="TIGR02937">
    <property type="entry name" value="sigma70-ECF"/>
    <property type="match status" value="1"/>
</dbReference>
<feature type="compositionally biased region" description="Basic and acidic residues" evidence="7">
    <location>
        <begin position="165"/>
        <end position="175"/>
    </location>
</feature>
<dbReference type="GO" id="GO:0006352">
    <property type="term" value="P:DNA-templated transcription initiation"/>
    <property type="evidence" value="ECO:0007669"/>
    <property type="project" value="InterPro"/>
</dbReference>
<feature type="domain" description="RNA polymerase sigma-70 region 2" evidence="8">
    <location>
        <begin position="13"/>
        <end position="74"/>
    </location>
</feature>
<dbReference type="InterPro" id="IPR013325">
    <property type="entry name" value="RNA_pol_sigma_r2"/>
</dbReference>
<evidence type="ECO:0000256" key="2">
    <source>
        <dbReference type="ARBA" id="ARBA00023015"/>
    </source>
</evidence>
<evidence type="ECO:0000259" key="8">
    <source>
        <dbReference type="Pfam" id="PF04542"/>
    </source>
</evidence>
<dbReference type="InterPro" id="IPR007627">
    <property type="entry name" value="RNA_pol_sigma70_r2"/>
</dbReference>
<feature type="domain" description="RNA polymerase sigma factor 70 region 4 type 2" evidence="9">
    <location>
        <begin position="101"/>
        <end position="153"/>
    </location>
</feature>
<name>A0A211Z3M7_9PROT</name>
<dbReference type="EMBL" id="NHON01000115">
    <property type="protein sequence ID" value="OWJ59856.1"/>
    <property type="molecule type" value="Genomic_DNA"/>
</dbReference>
<evidence type="ECO:0000256" key="5">
    <source>
        <dbReference type="ARBA" id="ARBA00023163"/>
    </source>
</evidence>
<dbReference type="Pfam" id="PF08281">
    <property type="entry name" value="Sigma70_r4_2"/>
    <property type="match status" value="1"/>
</dbReference>
<sequence>MPFDFHAELTKAIPHLRAFARSLSGDADRADDLVQDAILRALRAESQFTPGTNFRAWIFTILRNQYVNQLRRRKFVAEPKDGVDLDLLWVPPSQDAKLEFQDFRRALMLLTPDQREILLMVGASGFSYEEAAEICNCAVGTVKSRLSRARRELSRLLSAGRGSARRGDFAGERRGRGAAAAPAKTIAPRLALQPASRRTA</sequence>
<dbReference type="Proteomes" id="UP000196655">
    <property type="component" value="Unassembled WGS sequence"/>
</dbReference>
<gene>
    <name evidence="10" type="ORF">BWR60_32045</name>
</gene>
<evidence type="ECO:0000256" key="3">
    <source>
        <dbReference type="ARBA" id="ARBA00023082"/>
    </source>
</evidence>
<keyword evidence="2 6" id="KW-0805">Transcription regulation</keyword>
<dbReference type="CDD" id="cd06171">
    <property type="entry name" value="Sigma70_r4"/>
    <property type="match status" value="1"/>
</dbReference>
<reference evidence="11" key="1">
    <citation type="submission" date="2017-05" db="EMBL/GenBank/DDBJ databases">
        <authorList>
            <person name="Macchi M."/>
            <person name="Festa S."/>
            <person name="Coppotelli B.M."/>
            <person name="Morelli I.S."/>
        </authorList>
    </citation>
    <scope>NUCLEOTIDE SEQUENCE [LARGE SCALE GENOMIC DNA]</scope>
    <source>
        <strain evidence="11">I</strain>
    </source>
</reference>
<dbReference type="InterPro" id="IPR039425">
    <property type="entry name" value="RNA_pol_sigma-70-like"/>
</dbReference>
<dbReference type="SUPFAM" id="SSF88659">
    <property type="entry name" value="Sigma3 and sigma4 domains of RNA polymerase sigma factors"/>
    <property type="match status" value="1"/>
</dbReference>
<dbReference type="OrthoDB" id="9803470at2"/>
<dbReference type="SUPFAM" id="SSF88946">
    <property type="entry name" value="Sigma2 domain of RNA polymerase sigma factors"/>
    <property type="match status" value="1"/>
</dbReference>
<dbReference type="PROSITE" id="PS01063">
    <property type="entry name" value="SIGMA70_ECF"/>
    <property type="match status" value="1"/>
</dbReference>
<keyword evidence="3 6" id="KW-0731">Sigma factor</keyword>
<dbReference type="InterPro" id="IPR013324">
    <property type="entry name" value="RNA_pol_sigma_r3/r4-like"/>
</dbReference>
<dbReference type="InterPro" id="IPR014284">
    <property type="entry name" value="RNA_pol_sigma-70_dom"/>
</dbReference>
<accession>A0A211Z3M7</accession>
<organism evidence="10 11">
    <name type="scientific">Inquilinus limosus</name>
    <dbReference type="NCBI Taxonomy" id="171674"/>
    <lineage>
        <taxon>Bacteria</taxon>
        <taxon>Pseudomonadati</taxon>
        <taxon>Pseudomonadota</taxon>
        <taxon>Alphaproteobacteria</taxon>
        <taxon>Rhodospirillales</taxon>
        <taxon>Rhodospirillaceae</taxon>
        <taxon>Inquilinus</taxon>
    </lineage>
</organism>
<evidence type="ECO:0000256" key="4">
    <source>
        <dbReference type="ARBA" id="ARBA00023125"/>
    </source>
</evidence>
<keyword evidence="4 6" id="KW-0238">DNA-binding</keyword>
<dbReference type="STRING" id="1122125.GCA_000423185_04341"/>
<evidence type="ECO:0000256" key="6">
    <source>
        <dbReference type="RuleBase" id="RU000716"/>
    </source>
</evidence>
<dbReference type="Gene3D" id="1.10.1740.10">
    <property type="match status" value="1"/>
</dbReference>
<dbReference type="InterPro" id="IPR013249">
    <property type="entry name" value="RNA_pol_sigma70_r4_t2"/>
</dbReference>
<keyword evidence="11" id="KW-1185">Reference proteome</keyword>
<dbReference type="PANTHER" id="PTHR43133">
    <property type="entry name" value="RNA POLYMERASE ECF-TYPE SIGMA FACTO"/>
    <property type="match status" value="1"/>
</dbReference>
<comment type="similarity">
    <text evidence="1 6">Belongs to the sigma-70 factor family. ECF subfamily.</text>
</comment>
<dbReference type="Pfam" id="PF04542">
    <property type="entry name" value="Sigma70_r2"/>
    <property type="match status" value="1"/>
</dbReference>
<evidence type="ECO:0000313" key="10">
    <source>
        <dbReference type="EMBL" id="OWJ59856.1"/>
    </source>
</evidence>
<evidence type="ECO:0000256" key="7">
    <source>
        <dbReference type="SAM" id="MobiDB-lite"/>
    </source>
</evidence>
<evidence type="ECO:0000313" key="11">
    <source>
        <dbReference type="Proteomes" id="UP000196655"/>
    </source>
</evidence>
<dbReference type="InterPro" id="IPR000838">
    <property type="entry name" value="RNA_pol_sigma70_ECF_CS"/>
</dbReference>
<evidence type="ECO:0000256" key="1">
    <source>
        <dbReference type="ARBA" id="ARBA00010641"/>
    </source>
</evidence>
<dbReference type="AlphaFoldDB" id="A0A211Z3M7"/>
<dbReference type="InterPro" id="IPR036388">
    <property type="entry name" value="WH-like_DNA-bd_sf"/>
</dbReference>
<feature type="region of interest" description="Disordered" evidence="7">
    <location>
        <begin position="163"/>
        <end position="200"/>
    </location>
</feature>
<comment type="caution">
    <text evidence="10">The sequence shown here is derived from an EMBL/GenBank/DDBJ whole genome shotgun (WGS) entry which is preliminary data.</text>
</comment>
<proteinExistence type="inferred from homology"/>
<evidence type="ECO:0000259" key="9">
    <source>
        <dbReference type="Pfam" id="PF08281"/>
    </source>
</evidence>